<dbReference type="PANTHER" id="PTHR48258:SF3">
    <property type="entry name" value="FK506-BINDING PROTEIN 4-LIKE ISOFORM X1"/>
    <property type="match status" value="1"/>
</dbReference>
<gene>
    <name evidence="3" type="ORF">Sango_2429600</name>
</gene>
<accession>A0AAE1W7K3</accession>
<dbReference type="PANTHER" id="PTHR48258">
    <property type="entry name" value="DUF4218 DOMAIN-CONTAINING PROTEIN-RELATED"/>
    <property type="match status" value="1"/>
</dbReference>
<reference evidence="3" key="2">
    <citation type="journal article" date="2024" name="Plant">
        <title>Genomic evolution and insights into agronomic trait innovations of Sesamum species.</title>
        <authorList>
            <person name="Miao H."/>
            <person name="Wang L."/>
            <person name="Qu L."/>
            <person name="Liu H."/>
            <person name="Sun Y."/>
            <person name="Le M."/>
            <person name="Wang Q."/>
            <person name="Wei S."/>
            <person name="Zheng Y."/>
            <person name="Lin W."/>
            <person name="Duan Y."/>
            <person name="Cao H."/>
            <person name="Xiong S."/>
            <person name="Wang X."/>
            <person name="Wei L."/>
            <person name="Li C."/>
            <person name="Ma Q."/>
            <person name="Ju M."/>
            <person name="Zhao R."/>
            <person name="Li G."/>
            <person name="Mu C."/>
            <person name="Tian Q."/>
            <person name="Mei H."/>
            <person name="Zhang T."/>
            <person name="Gao T."/>
            <person name="Zhang H."/>
        </authorList>
    </citation>
    <scope>NUCLEOTIDE SEQUENCE</scope>
    <source>
        <strain evidence="3">K16</strain>
    </source>
</reference>
<organism evidence="3 4">
    <name type="scientific">Sesamum angolense</name>
    <dbReference type="NCBI Taxonomy" id="2727404"/>
    <lineage>
        <taxon>Eukaryota</taxon>
        <taxon>Viridiplantae</taxon>
        <taxon>Streptophyta</taxon>
        <taxon>Embryophyta</taxon>
        <taxon>Tracheophyta</taxon>
        <taxon>Spermatophyta</taxon>
        <taxon>Magnoliopsida</taxon>
        <taxon>eudicotyledons</taxon>
        <taxon>Gunneridae</taxon>
        <taxon>Pentapetalae</taxon>
        <taxon>asterids</taxon>
        <taxon>lamiids</taxon>
        <taxon>Lamiales</taxon>
        <taxon>Pedaliaceae</taxon>
        <taxon>Sesamum</taxon>
    </lineage>
</organism>
<dbReference type="EMBL" id="JACGWL010000014">
    <property type="protein sequence ID" value="KAK4388230.1"/>
    <property type="molecule type" value="Genomic_DNA"/>
</dbReference>
<evidence type="ECO:0000259" key="2">
    <source>
        <dbReference type="Pfam" id="PF13960"/>
    </source>
</evidence>
<evidence type="ECO:0000256" key="1">
    <source>
        <dbReference type="SAM" id="MobiDB-lite"/>
    </source>
</evidence>
<dbReference type="Pfam" id="PF02992">
    <property type="entry name" value="Transposase_21"/>
    <property type="match status" value="1"/>
</dbReference>
<sequence>MYNKNLPGRADLTPEFEDGVKTFIKWAKSQPRHMDGDRIRGARYKPSREQDPHQKKSPNAILTYLPITPHLQRLYSSRPTARAHDGMPHIRQRRGRCVIHPMPRTYDHATNWAFIMQAALMWTVNDLPAYGMTSKWSTAGVMGCPEKTKDNMNARKDLKIICNRLELELDTRRSNVMPKVVYTLGKEQYSVSIILCNLEKIFLPAFFDSMEHLIVHLMNDARIRGPVQYRWMYPFERFLRELKKKVKNKAHVEASIVESYMSKKSACLLHSTLRQTCNPNEARLEEIMSARAAMIDSRCLFSIILAELVVLQRKHGSVDQNGTSSRRTS</sequence>
<feature type="domain" description="DUF4218" evidence="2">
    <location>
        <begin position="188"/>
        <end position="274"/>
    </location>
</feature>
<dbReference type="InterPro" id="IPR004242">
    <property type="entry name" value="Transposase_21"/>
</dbReference>
<keyword evidence="4" id="KW-1185">Reference proteome</keyword>
<dbReference type="InterPro" id="IPR025452">
    <property type="entry name" value="DUF4218"/>
</dbReference>
<feature type="region of interest" description="Disordered" evidence="1">
    <location>
        <begin position="29"/>
        <end position="58"/>
    </location>
</feature>
<evidence type="ECO:0000313" key="3">
    <source>
        <dbReference type="EMBL" id="KAK4388230.1"/>
    </source>
</evidence>
<dbReference type="Pfam" id="PF13960">
    <property type="entry name" value="DUF4218"/>
    <property type="match status" value="1"/>
</dbReference>
<proteinExistence type="predicted"/>
<name>A0AAE1W7K3_9LAMI</name>
<evidence type="ECO:0000313" key="4">
    <source>
        <dbReference type="Proteomes" id="UP001289374"/>
    </source>
</evidence>
<comment type="caution">
    <text evidence="3">The sequence shown here is derived from an EMBL/GenBank/DDBJ whole genome shotgun (WGS) entry which is preliminary data.</text>
</comment>
<dbReference type="AlphaFoldDB" id="A0AAE1W7K3"/>
<protein>
    <recommendedName>
        <fullName evidence="2">DUF4218 domain-containing protein</fullName>
    </recommendedName>
</protein>
<feature type="compositionally biased region" description="Basic and acidic residues" evidence="1">
    <location>
        <begin position="32"/>
        <end position="54"/>
    </location>
</feature>
<dbReference type="Proteomes" id="UP001289374">
    <property type="component" value="Unassembled WGS sequence"/>
</dbReference>
<reference evidence="3" key="1">
    <citation type="submission" date="2020-06" db="EMBL/GenBank/DDBJ databases">
        <authorList>
            <person name="Li T."/>
            <person name="Hu X."/>
            <person name="Zhang T."/>
            <person name="Song X."/>
            <person name="Zhang H."/>
            <person name="Dai N."/>
            <person name="Sheng W."/>
            <person name="Hou X."/>
            <person name="Wei L."/>
        </authorList>
    </citation>
    <scope>NUCLEOTIDE SEQUENCE</scope>
    <source>
        <strain evidence="3">K16</strain>
        <tissue evidence="3">Leaf</tissue>
    </source>
</reference>